<dbReference type="AlphaFoldDB" id="A0A4R0MLR1"/>
<dbReference type="OrthoDB" id="9773351at2"/>
<dbReference type="Gene3D" id="3.30.420.10">
    <property type="entry name" value="Ribonuclease H-like superfamily/Ribonuclease H"/>
    <property type="match status" value="1"/>
</dbReference>
<evidence type="ECO:0000259" key="1">
    <source>
        <dbReference type="Pfam" id="PF10108"/>
    </source>
</evidence>
<dbReference type="GO" id="GO:0003676">
    <property type="term" value="F:nucleic acid binding"/>
    <property type="evidence" value="ECO:0007669"/>
    <property type="project" value="InterPro"/>
</dbReference>
<dbReference type="InterPro" id="IPR012337">
    <property type="entry name" value="RNaseH-like_sf"/>
</dbReference>
<reference evidence="2 3" key="1">
    <citation type="submission" date="2019-02" db="EMBL/GenBank/DDBJ databases">
        <title>Pedobacter sp. RP-1-13 sp. nov., isolated from Arctic soil.</title>
        <authorList>
            <person name="Dahal R.H."/>
        </authorList>
    </citation>
    <scope>NUCLEOTIDE SEQUENCE [LARGE SCALE GENOMIC DNA]</scope>
    <source>
        <strain evidence="2 3">RP-1-13</strain>
    </source>
</reference>
<dbReference type="InterPro" id="IPR036397">
    <property type="entry name" value="RNaseH_sf"/>
</dbReference>
<name>A0A4R0MLR1_9SPHI</name>
<sequence>MLKEVNLNKVFVIDIETVPLYQFFEEMPQQMQSLWDTKTQLLRKDHKTPSDFYERAGIWAEFGKIICISVGLFHHQKGELHFRVNSYFGHDEADVLRQFNELMAKQPKDQILCAHNGKEFDFPYLCRRMLVNGIDIPIQLQIAGKKPWEILHIDTMELWKFGDYKNYTSLNLLAAIFNIPTPKDDIDGSMVKDIYYQEKDLPRIITYCQKDVITTAQILLRFKGLPSIPTENITLVK</sequence>
<gene>
    <name evidence="2" type="ORF">EZ428_21970</name>
</gene>
<dbReference type="Proteomes" id="UP000292884">
    <property type="component" value="Unassembled WGS sequence"/>
</dbReference>
<keyword evidence="2" id="KW-0540">Nuclease</keyword>
<keyword evidence="3" id="KW-1185">Reference proteome</keyword>
<dbReference type="SUPFAM" id="SSF53098">
    <property type="entry name" value="Ribonuclease H-like"/>
    <property type="match status" value="1"/>
</dbReference>
<keyword evidence="2" id="KW-0378">Hydrolase</keyword>
<dbReference type="EMBL" id="SJSK01000007">
    <property type="protein sequence ID" value="TCC87367.1"/>
    <property type="molecule type" value="Genomic_DNA"/>
</dbReference>
<dbReference type="InterPro" id="IPR019288">
    <property type="entry name" value="3'-5'_exonuclease_PolB-like"/>
</dbReference>
<dbReference type="GO" id="GO:0004527">
    <property type="term" value="F:exonuclease activity"/>
    <property type="evidence" value="ECO:0007669"/>
    <property type="project" value="UniProtKB-KW"/>
</dbReference>
<evidence type="ECO:0000313" key="3">
    <source>
        <dbReference type="Proteomes" id="UP000292884"/>
    </source>
</evidence>
<evidence type="ECO:0000313" key="2">
    <source>
        <dbReference type="EMBL" id="TCC87367.1"/>
    </source>
</evidence>
<organism evidence="2 3">
    <name type="scientific">Pedobacter frigiditerrae</name>
    <dbReference type="NCBI Taxonomy" id="2530452"/>
    <lineage>
        <taxon>Bacteria</taxon>
        <taxon>Pseudomonadati</taxon>
        <taxon>Bacteroidota</taxon>
        <taxon>Sphingobacteriia</taxon>
        <taxon>Sphingobacteriales</taxon>
        <taxon>Sphingobacteriaceae</taxon>
        <taxon>Pedobacter</taxon>
    </lineage>
</organism>
<comment type="caution">
    <text evidence="2">The sequence shown here is derived from an EMBL/GenBank/DDBJ whole genome shotgun (WGS) entry which is preliminary data.</text>
</comment>
<keyword evidence="2" id="KW-0269">Exonuclease</keyword>
<dbReference type="CDD" id="cd05782">
    <property type="entry name" value="DNA_polB_like1_exo"/>
    <property type="match status" value="1"/>
</dbReference>
<proteinExistence type="predicted"/>
<dbReference type="Pfam" id="PF10108">
    <property type="entry name" value="DNA_pol_B_exo2"/>
    <property type="match status" value="1"/>
</dbReference>
<feature type="domain" description="Predicted 3'-5' exonuclease PolB-like" evidence="1">
    <location>
        <begin position="62"/>
        <end position="223"/>
    </location>
</feature>
<accession>A0A4R0MLR1</accession>
<protein>
    <submittedName>
        <fullName evidence="2">3'-5' exonuclease</fullName>
    </submittedName>
</protein>
<dbReference type="RefSeq" id="WP_131555482.1">
    <property type="nucleotide sequence ID" value="NZ_SJSK01000007.1"/>
</dbReference>